<dbReference type="SUPFAM" id="SSF48208">
    <property type="entry name" value="Six-hairpin glycosidases"/>
    <property type="match status" value="1"/>
</dbReference>
<evidence type="ECO:0000256" key="2">
    <source>
        <dbReference type="ARBA" id="ARBA00012652"/>
    </source>
</evidence>
<reference evidence="8" key="1">
    <citation type="submission" date="2020-10" db="EMBL/GenBank/DDBJ databases">
        <authorList>
            <person name="Gilroy R."/>
        </authorList>
    </citation>
    <scope>NUCLEOTIDE SEQUENCE</scope>
    <source>
        <strain evidence="8">ChiSjej3B21-11622</strain>
    </source>
</reference>
<evidence type="ECO:0000259" key="6">
    <source>
        <dbReference type="Pfam" id="PF17389"/>
    </source>
</evidence>
<dbReference type="InterPro" id="IPR013783">
    <property type="entry name" value="Ig-like_fold"/>
</dbReference>
<dbReference type="InterPro" id="IPR016007">
    <property type="entry name" value="Alpha_rhamnosid"/>
</dbReference>
<keyword evidence="3 8" id="KW-0378">Hydrolase</keyword>
<dbReference type="InterPro" id="IPR008928">
    <property type="entry name" value="6-hairpin_glycosidase_sf"/>
</dbReference>
<dbReference type="InterPro" id="IPR012341">
    <property type="entry name" value="6hp_glycosidase-like_sf"/>
</dbReference>
<dbReference type="InterPro" id="IPR008902">
    <property type="entry name" value="Rhamnosid_concanavalin"/>
</dbReference>
<dbReference type="PANTHER" id="PTHR33307">
    <property type="entry name" value="ALPHA-RHAMNOSIDASE (EUROFUNG)"/>
    <property type="match status" value="1"/>
</dbReference>
<protein>
    <recommendedName>
        <fullName evidence="2">alpha-L-rhamnosidase</fullName>
        <ecNumber evidence="2">3.2.1.40</ecNumber>
    </recommendedName>
</protein>
<dbReference type="AlphaFoldDB" id="A0A9D0ZX38"/>
<evidence type="ECO:0000313" key="9">
    <source>
        <dbReference type="Proteomes" id="UP000886886"/>
    </source>
</evidence>
<evidence type="ECO:0000256" key="3">
    <source>
        <dbReference type="ARBA" id="ARBA00022801"/>
    </source>
</evidence>
<sequence length="869" mass="99060">MTCEKNGDCQSAYQLRVKKEGQPIWDSGRIESEECTYQSYQGPELESAAKYCWEVKLWDKEGKEGPWSEESCFITGLEPSDWESQWIGYDKVIGKAFQPDAPFYCADDFLEGENQYYLPPAPYLRKELSLGGEIKEAILYLSAFGIADCYLNGRRANEEYFSTGLSDYPKTVYYRAYPVKDFLKKGTNAVAVVLADGWYAGYTGLTNREWYGHLPRVRLQLVVEYGNGIRERFVSDGSWRASYGKIREADLLQGEAWDQRKEPKGWKQAGFDDSAWDPVDCGAEYPLVPEAYPGLPVEEHGRQSPQWMRKTGAGSMLVSFKNYVCGILKVAVSGERGSRISIRYAEDLNPDGSLWLSGNRSARCQDTFILSGEGTERFCPRFTYHGFRYAEITVSGTAKIEEIEAVSLGTRLEEPSYFHCSDDTLNLVFDMVRATEKANLLEIPTDCTARDERLGWGMEGDHFLYAMTRFHNLYPVIRKWLRDIFDGQKGDGGLEAIAPPLRMKDVEQYVGDLQSNHGVRMVYALYRFYGDRNTVREYFEPLNRYFDFLERNSDRGIRIATSGDWLGIWEESGHSDFNHGYGECKPSIIGTAHYGIAVLMMQELAEAIGETKAAENYRMRYQKIRKMFRLNFIQRNKSLRQGKQAEYLLTLAAGFFNEDETEAAVNHLKAMMTKDGYPRWFGGTPSTPYLLDTLDRYGERELAIEFLRSRKYPSIGYMAEKGFDTIWERWDAIFKDGSRHPQVMNALSHIGFTTVGSYLIDGVAGIQCLKPGYKKILIHPGISKALTCCEASYQSLYGEISVSWKWEGGIFYISFAIPANTTAMVAMPCNGNTDPIVEYGMPRNPKRKGSRVMMEAESGKYRMHARYDL</sequence>
<dbReference type="Pfam" id="PF17389">
    <property type="entry name" value="Bac_rhamnosid6H"/>
    <property type="match status" value="1"/>
</dbReference>
<dbReference type="EC" id="3.2.1.40" evidence="2"/>
<dbReference type="Pfam" id="PF08531">
    <property type="entry name" value="Bac_rhamnosid_N"/>
    <property type="match status" value="1"/>
</dbReference>
<organism evidence="8 9">
    <name type="scientific">Candidatus Limivivens merdigallinarum</name>
    <dbReference type="NCBI Taxonomy" id="2840859"/>
    <lineage>
        <taxon>Bacteria</taxon>
        <taxon>Bacillati</taxon>
        <taxon>Bacillota</taxon>
        <taxon>Clostridia</taxon>
        <taxon>Lachnospirales</taxon>
        <taxon>Lachnospiraceae</taxon>
        <taxon>Lachnospiraceae incertae sedis</taxon>
        <taxon>Candidatus Limivivens</taxon>
    </lineage>
</organism>
<dbReference type="Gene3D" id="2.60.420.10">
    <property type="entry name" value="Maltose phosphorylase, domain 3"/>
    <property type="match status" value="1"/>
</dbReference>
<dbReference type="Gene3D" id="2.60.40.10">
    <property type="entry name" value="Immunoglobulins"/>
    <property type="match status" value="1"/>
</dbReference>
<dbReference type="InterPro" id="IPR013737">
    <property type="entry name" value="Bac_rhamnosid_N"/>
</dbReference>
<dbReference type="InterPro" id="IPR035398">
    <property type="entry name" value="Bac_rhamnosid_C"/>
</dbReference>
<reference evidence="8" key="2">
    <citation type="journal article" date="2021" name="PeerJ">
        <title>Extensive microbial diversity within the chicken gut microbiome revealed by metagenomics and culture.</title>
        <authorList>
            <person name="Gilroy R."/>
            <person name="Ravi A."/>
            <person name="Getino M."/>
            <person name="Pursley I."/>
            <person name="Horton D.L."/>
            <person name="Alikhan N.F."/>
            <person name="Baker D."/>
            <person name="Gharbi K."/>
            <person name="Hall N."/>
            <person name="Watson M."/>
            <person name="Adriaenssens E.M."/>
            <person name="Foster-Nyarko E."/>
            <person name="Jarju S."/>
            <person name="Secka A."/>
            <person name="Antonio M."/>
            <person name="Oren A."/>
            <person name="Chaudhuri R.R."/>
            <person name="La Ragione R."/>
            <person name="Hildebrand F."/>
            <person name="Pallen M.J."/>
        </authorList>
    </citation>
    <scope>NUCLEOTIDE SEQUENCE</scope>
    <source>
        <strain evidence="8">ChiSjej3B21-11622</strain>
    </source>
</reference>
<evidence type="ECO:0000259" key="7">
    <source>
        <dbReference type="Pfam" id="PF17390"/>
    </source>
</evidence>
<evidence type="ECO:0000256" key="1">
    <source>
        <dbReference type="ARBA" id="ARBA00001445"/>
    </source>
</evidence>
<proteinExistence type="predicted"/>
<dbReference type="GO" id="GO:0030596">
    <property type="term" value="F:alpha-L-rhamnosidase activity"/>
    <property type="evidence" value="ECO:0007669"/>
    <property type="project" value="UniProtKB-EC"/>
</dbReference>
<dbReference type="Gene3D" id="2.60.120.260">
    <property type="entry name" value="Galactose-binding domain-like"/>
    <property type="match status" value="2"/>
</dbReference>
<name>A0A9D0ZX38_9FIRM</name>
<feature type="domain" description="Alpha-L-rhamnosidase concanavalin-like" evidence="4">
    <location>
        <begin position="310"/>
        <end position="405"/>
    </location>
</feature>
<dbReference type="PANTHER" id="PTHR33307:SF6">
    <property type="entry name" value="ALPHA-RHAMNOSIDASE (EUROFUNG)-RELATED"/>
    <property type="match status" value="1"/>
</dbReference>
<dbReference type="Gene3D" id="1.50.10.10">
    <property type="match status" value="1"/>
</dbReference>
<dbReference type="Proteomes" id="UP000886886">
    <property type="component" value="Unassembled WGS sequence"/>
</dbReference>
<dbReference type="GO" id="GO:0005975">
    <property type="term" value="P:carbohydrate metabolic process"/>
    <property type="evidence" value="ECO:0007669"/>
    <property type="project" value="InterPro"/>
</dbReference>
<dbReference type="Pfam" id="PF17390">
    <property type="entry name" value="Bac_rhamnosid_C"/>
    <property type="match status" value="1"/>
</dbReference>
<feature type="domain" description="Bacterial alpha-L-rhamnosidase N-terminal" evidence="5">
    <location>
        <begin position="133"/>
        <end position="280"/>
    </location>
</feature>
<dbReference type="EMBL" id="DVFT01000115">
    <property type="protein sequence ID" value="HIQ96435.1"/>
    <property type="molecule type" value="Genomic_DNA"/>
</dbReference>
<dbReference type="Pfam" id="PF05592">
    <property type="entry name" value="Bac_rhamnosid"/>
    <property type="match status" value="1"/>
</dbReference>
<gene>
    <name evidence="8" type="ORF">IAB26_07730</name>
</gene>
<dbReference type="Pfam" id="PF25788">
    <property type="entry name" value="Ig_Rha78A_N"/>
    <property type="match status" value="1"/>
</dbReference>
<feature type="domain" description="Alpha-L-rhamnosidase C-terminal" evidence="7">
    <location>
        <begin position="765"/>
        <end position="830"/>
    </location>
</feature>
<comment type="catalytic activity">
    <reaction evidence="1">
        <text>Hydrolysis of terminal non-reducing alpha-L-rhamnose residues in alpha-L-rhamnosides.</text>
        <dbReference type="EC" id="3.2.1.40"/>
    </reaction>
</comment>
<evidence type="ECO:0000259" key="4">
    <source>
        <dbReference type="Pfam" id="PF05592"/>
    </source>
</evidence>
<evidence type="ECO:0000313" key="8">
    <source>
        <dbReference type="EMBL" id="HIQ96435.1"/>
    </source>
</evidence>
<accession>A0A9D0ZX38</accession>
<evidence type="ECO:0000259" key="5">
    <source>
        <dbReference type="Pfam" id="PF08531"/>
    </source>
</evidence>
<dbReference type="InterPro" id="IPR035396">
    <property type="entry name" value="Bac_rhamnosid6H"/>
</dbReference>
<comment type="caution">
    <text evidence="8">The sequence shown here is derived from an EMBL/GenBank/DDBJ whole genome shotgun (WGS) entry which is preliminary data.</text>
</comment>
<feature type="domain" description="Alpha-L-rhamnosidase six-hairpin glycosidase" evidence="6">
    <location>
        <begin position="415"/>
        <end position="761"/>
    </location>
</feature>
<dbReference type="PIRSF" id="PIRSF010631">
    <property type="entry name" value="A-rhamnsds"/>
    <property type="match status" value="1"/>
</dbReference>